<dbReference type="SUPFAM" id="SSF46785">
    <property type="entry name" value="Winged helix' DNA-binding domain"/>
    <property type="match status" value="1"/>
</dbReference>
<dbReference type="FunFam" id="3.40.190.290:FF:000001">
    <property type="entry name" value="Transcriptional regulator, LysR family"/>
    <property type="match status" value="1"/>
</dbReference>
<reference evidence="6 7" key="1">
    <citation type="submission" date="2019-06" db="EMBL/GenBank/DDBJ databases">
        <authorList>
            <person name="Lee I."/>
            <person name="Jang G.I."/>
            <person name="Hwang C.Y."/>
        </authorList>
    </citation>
    <scope>NUCLEOTIDE SEQUENCE [LARGE SCALE GENOMIC DNA]</scope>
    <source>
        <strain evidence="6 7">PAMC 28131</strain>
    </source>
</reference>
<dbReference type="CDD" id="cd08422">
    <property type="entry name" value="PBP2_CrgA_like"/>
    <property type="match status" value="1"/>
</dbReference>
<dbReference type="OrthoDB" id="9812435at2"/>
<dbReference type="FunFam" id="1.10.10.10:FF:000001">
    <property type="entry name" value="LysR family transcriptional regulator"/>
    <property type="match status" value="1"/>
</dbReference>
<organism evidence="6 7">
    <name type="scientific">Sandaracinobacter neustonicus</name>
    <dbReference type="NCBI Taxonomy" id="1715348"/>
    <lineage>
        <taxon>Bacteria</taxon>
        <taxon>Pseudomonadati</taxon>
        <taxon>Pseudomonadota</taxon>
        <taxon>Alphaproteobacteria</taxon>
        <taxon>Sphingomonadales</taxon>
        <taxon>Sphingosinicellaceae</taxon>
        <taxon>Sandaracinobacter</taxon>
    </lineage>
</organism>
<dbReference type="GO" id="GO:0003700">
    <property type="term" value="F:DNA-binding transcription factor activity"/>
    <property type="evidence" value="ECO:0007669"/>
    <property type="project" value="InterPro"/>
</dbReference>
<name>A0A501XFX0_9SPHN</name>
<evidence type="ECO:0000256" key="4">
    <source>
        <dbReference type="ARBA" id="ARBA00023163"/>
    </source>
</evidence>
<dbReference type="Gene3D" id="3.40.190.290">
    <property type="match status" value="1"/>
</dbReference>
<protein>
    <submittedName>
        <fullName evidence="6">LysR family transcriptional regulator</fullName>
    </submittedName>
</protein>
<dbReference type="GO" id="GO:0006351">
    <property type="term" value="P:DNA-templated transcription"/>
    <property type="evidence" value="ECO:0007669"/>
    <property type="project" value="TreeGrafter"/>
</dbReference>
<dbReference type="InterPro" id="IPR005119">
    <property type="entry name" value="LysR_subst-bd"/>
</dbReference>
<gene>
    <name evidence="6" type="ORF">FJQ54_13155</name>
</gene>
<evidence type="ECO:0000256" key="3">
    <source>
        <dbReference type="ARBA" id="ARBA00023125"/>
    </source>
</evidence>
<keyword evidence="7" id="KW-1185">Reference proteome</keyword>
<dbReference type="EMBL" id="VFSU01000030">
    <property type="protein sequence ID" value="TPE59436.1"/>
    <property type="molecule type" value="Genomic_DNA"/>
</dbReference>
<dbReference type="Pfam" id="PF00126">
    <property type="entry name" value="HTH_1"/>
    <property type="match status" value="1"/>
</dbReference>
<keyword evidence="2" id="KW-0805">Transcription regulation</keyword>
<accession>A0A501XFX0</accession>
<dbReference type="PROSITE" id="PS50931">
    <property type="entry name" value="HTH_LYSR"/>
    <property type="match status" value="1"/>
</dbReference>
<evidence type="ECO:0000256" key="1">
    <source>
        <dbReference type="ARBA" id="ARBA00009437"/>
    </source>
</evidence>
<dbReference type="RefSeq" id="WP_140928882.1">
    <property type="nucleotide sequence ID" value="NZ_VFSU01000030.1"/>
</dbReference>
<dbReference type="SUPFAM" id="SSF53850">
    <property type="entry name" value="Periplasmic binding protein-like II"/>
    <property type="match status" value="1"/>
</dbReference>
<dbReference type="PANTHER" id="PTHR30537:SF5">
    <property type="entry name" value="HTH-TYPE TRANSCRIPTIONAL ACTIVATOR TTDR-RELATED"/>
    <property type="match status" value="1"/>
</dbReference>
<keyword evidence="3" id="KW-0238">DNA-binding</keyword>
<feature type="domain" description="HTH lysR-type" evidence="5">
    <location>
        <begin position="4"/>
        <end position="61"/>
    </location>
</feature>
<dbReference type="Gene3D" id="1.10.10.10">
    <property type="entry name" value="Winged helix-like DNA-binding domain superfamily/Winged helix DNA-binding domain"/>
    <property type="match status" value="1"/>
</dbReference>
<dbReference type="InterPro" id="IPR058163">
    <property type="entry name" value="LysR-type_TF_proteobact-type"/>
</dbReference>
<keyword evidence="4" id="KW-0804">Transcription</keyword>
<comment type="similarity">
    <text evidence="1">Belongs to the LysR transcriptional regulatory family.</text>
</comment>
<dbReference type="InterPro" id="IPR000847">
    <property type="entry name" value="LysR_HTH_N"/>
</dbReference>
<proteinExistence type="inferred from homology"/>
<dbReference type="InterPro" id="IPR036388">
    <property type="entry name" value="WH-like_DNA-bd_sf"/>
</dbReference>
<dbReference type="InterPro" id="IPR036390">
    <property type="entry name" value="WH_DNA-bd_sf"/>
</dbReference>
<comment type="caution">
    <text evidence="6">The sequence shown here is derived from an EMBL/GenBank/DDBJ whole genome shotgun (WGS) entry which is preliminary data.</text>
</comment>
<evidence type="ECO:0000313" key="6">
    <source>
        <dbReference type="EMBL" id="TPE59436.1"/>
    </source>
</evidence>
<evidence type="ECO:0000313" key="7">
    <source>
        <dbReference type="Proteomes" id="UP000319897"/>
    </source>
</evidence>
<dbReference type="PANTHER" id="PTHR30537">
    <property type="entry name" value="HTH-TYPE TRANSCRIPTIONAL REGULATOR"/>
    <property type="match status" value="1"/>
</dbReference>
<evidence type="ECO:0000259" key="5">
    <source>
        <dbReference type="PROSITE" id="PS50931"/>
    </source>
</evidence>
<evidence type="ECO:0000256" key="2">
    <source>
        <dbReference type="ARBA" id="ARBA00023015"/>
    </source>
</evidence>
<dbReference type="GO" id="GO:0043565">
    <property type="term" value="F:sequence-specific DNA binding"/>
    <property type="evidence" value="ECO:0007669"/>
    <property type="project" value="TreeGrafter"/>
</dbReference>
<dbReference type="AlphaFoldDB" id="A0A501XFX0"/>
<dbReference type="Pfam" id="PF03466">
    <property type="entry name" value="LysR_substrate"/>
    <property type="match status" value="1"/>
</dbReference>
<sequence>MHVPDFEAWDLFVAVAEAGSFAGAARTRNLSVPTVSRAVARLEERLGAALFHRTSRRLSLSALGQEALGEAQALVLSAQRMEERLGEATTLPAGPIRLAAPLEFGRAHIAPLLPDFLARHPQVSIDLSLDDARIDIVASGHDIVLRIGQLADSSLIARRLCAVERMPVASPAYLQAHGRPLHPADLAKHLCLIYSNVTPPDVWRFAGPEGAEYSVTVSGPLTANSGGALNPACLAGAGIALQPDFLVADLLADGRLEALLCDWRPPPMGLYMITPPSPLRPLRVRLLMDWLAEKLRNPPWARSGTGPAAAPSRG</sequence>
<dbReference type="Proteomes" id="UP000319897">
    <property type="component" value="Unassembled WGS sequence"/>
</dbReference>